<dbReference type="AlphaFoldDB" id="A0A382B8Y1"/>
<proteinExistence type="predicted"/>
<organism evidence="1">
    <name type="scientific">marine metagenome</name>
    <dbReference type="NCBI Taxonomy" id="408172"/>
    <lineage>
        <taxon>unclassified sequences</taxon>
        <taxon>metagenomes</taxon>
        <taxon>ecological metagenomes</taxon>
    </lineage>
</organism>
<evidence type="ECO:0000313" key="1">
    <source>
        <dbReference type="EMBL" id="SVB09687.1"/>
    </source>
</evidence>
<gene>
    <name evidence="1" type="ORF">METZ01_LOCUS162541</name>
</gene>
<reference evidence="1" key="1">
    <citation type="submission" date="2018-05" db="EMBL/GenBank/DDBJ databases">
        <authorList>
            <person name="Lanie J.A."/>
            <person name="Ng W.-L."/>
            <person name="Kazmierczak K.M."/>
            <person name="Andrzejewski T.M."/>
            <person name="Davidsen T.M."/>
            <person name="Wayne K.J."/>
            <person name="Tettelin H."/>
            <person name="Glass J.I."/>
            <person name="Rusch D."/>
            <person name="Podicherti R."/>
            <person name="Tsui H.-C.T."/>
            <person name="Winkler M.E."/>
        </authorList>
    </citation>
    <scope>NUCLEOTIDE SEQUENCE</scope>
</reference>
<dbReference type="EMBL" id="UINC01028539">
    <property type="protein sequence ID" value="SVB09687.1"/>
    <property type="molecule type" value="Genomic_DNA"/>
</dbReference>
<sequence>MTNGAVRAMDTVTDLLAKPDGSPGM</sequence>
<protein>
    <submittedName>
        <fullName evidence="1">Uncharacterized protein</fullName>
    </submittedName>
</protein>
<name>A0A382B8Y1_9ZZZZ</name>
<accession>A0A382B8Y1</accession>